<evidence type="ECO:0000256" key="1">
    <source>
        <dbReference type="SAM" id="MobiDB-lite"/>
    </source>
</evidence>
<feature type="compositionally biased region" description="Low complexity" evidence="1">
    <location>
        <begin position="161"/>
        <end position="180"/>
    </location>
</feature>
<feature type="compositionally biased region" description="Polar residues" evidence="1">
    <location>
        <begin position="181"/>
        <end position="190"/>
    </location>
</feature>
<feature type="region of interest" description="Disordered" evidence="1">
    <location>
        <begin position="152"/>
        <end position="208"/>
    </location>
</feature>
<gene>
    <name evidence="3" type="ORF">PPYR_00675</name>
</gene>
<keyword evidence="4" id="KW-1185">Reference proteome</keyword>
<dbReference type="Pfam" id="PF16064">
    <property type="entry name" value="DUF4806"/>
    <property type="match status" value="1"/>
</dbReference>
<dbReference type="InParanoid" id="A0A5N4B290"/>
<accession>A0A5N4B290</accession>
<dbReference type="AlphaFoldDB" id="A0A5N4B290"/>
<evidence type="ECO:0000313" key="3">
    <source>
        <dbReference type="EMBL" id="KAB0803705.1"/>
    </source>
</evidence>
<proteinExistence type="predicted"/>
<dbReference type="InterPro" id="IPR032071">
    <property type="entry name" value="DUF4806"/>
</dbReference>
<evidence type="ECO:0000313" key="4">
    <source>
        <dbReference type="Proteomes" id="UP000327044"/>
    </source>
</evidence>
<feature type="compositionally biased region" description="Low complexity" evidence="1">
    <location>
        <begin position="198"/>
        <end position="208"/>
    </location>
</feature>
<dbReference type="EMBL" id="VVIM01000001">
    <property type="protein sequence ID" value="KAB0803705.1"/>
    <property type="molecule type" value="Genomic_DNA"/>
</dbReference>
<dbReference type="PANTHER" id="PTHR34153:SF2">
    <property type="entry name" value="SI:CH211-262H13.3-RELATED"/>
    <property type="match status" value="1"/>
</dbReference>
<evidence type="ECO:0000259" key="2">
    <source>
        <dbReference type="Pfam" id="PF16064"/>
    </source>
</evidence>
<protein>
    <recommendedName>
        <fullName evidence="2">DUF4806 domain-containing protein</fullName>
    </recommendedName>
</protein>
<dbReference type="OrthoDB" id="10069532at2759"/>
<organism evidence="3 4">
    <name type="scientific">Photinus pyralis</name>
    <name type="common">Common eastern firefly</name>
    <name type="synonym">Lampyris pyralis</name>
    <dbReference type="NCBI Taxonomy" id="7054"/>
    <lineage>
        <taxon>Eukaryota</taxon>
        <taxon>Metazoa</taxon>
        <taxon>Ecdysozoa</taxon>
        <taxon>Arthropoda</taxon>
        <taxon>Hexapoda</taxon>
        <taxon>Insecta</taxon>
        <taxon>Pterygota</taxon>
        <taxon>Neoptera</taxon>
        <taxon>Endopterygota</taxon>
        <taxon>Coleoptera</taxon>
        <taxon>Polyphaga</taxon>
        <taxon>Elateriformia</taxon>
        <taxon>Elateroidea</taxon>
        <taxon>Lampyridae</taxon>
        <taxon>Lampyrinae</taxon>
        <taxon>Photinus</taxon>
    </lineage>
</organism>
<name>A0A5N4B290_PHOPY</name>
<comment type="caution">
    <text evidence="3">The sequence shown here is derived from an EMBL/GenBank/DDBJ whole genome shotgun (WGS) entry which is preliminary data.</text>
</comment>
<sequence length="406" mass="46021">MAYVGVEFDQEERGFVAIVSDKWLTPSKQHTYWPNYTTQYDYDKSLHRGELPVIDKWQHTKLARIFFETDDYNTAQRKIKLAEELSDVATDHEQTTTNKSTTSVCEKSKRKRVAPRRLYDDVDESDCSIEEENILPKPPRISIEGRNNYNSNQILDANPESLPLRRSSSKTSKSIGSVQSNLSPQHSSTFLRDKELSTPRSTLSSRSCSSASSTITLIEEQQGSSFQSNPSTGKKRRALTDETIIDLFSFIKEQNKQILAWIQKQSNSSSESQINQNQDLPFVLPITKSADLATTETCIKEKEIFNLLVSHLSRLGGKDVTSKTNNMMRQLLSNDLATKYSFMGSRQEKKAFNDLLVKTAVVRAVQRSCTSTVVSDDQVHTAIKIWLKHAPQRLQAELKTKQKKAG</sequence>
<dbReference type="Proteomes" id="UP000327044">
    <property type="component" value="Unassembled WGS sequence"/>
</dbReference>
<feature type="domain" description="DUF4806" evidence="2">
    <location>
        <begin position="281"/>
        <end position="354"/>
    </location>
</feature>
<dbReference type="PANTHER" id="PTHR34153">
    <property type="entry name" value="SI:CH211-262H13.3-RELATED-RELATED"/>
    <property type="match status" value="1"/>
</dbReference>
<reference evidence="3 4" key="1">
    <citation type="journal article" date="2018" name="Elife">
        <title>Firefly genomes illuminate parallel origins of bioluminescence in beetles.</title>
        <authorList>
            <person name="Fallon T.R."/>
            <person name="Lower S.E."/>
            <person name="Chang C.H."/>
            <person name="Bessho-Uehara M."/>
            <person name="Martin G.J."/>
            <person name="Bewick A.J."/>
            <person name="Behringer M."/>
            <person name="Debat H.J."/>
            <person name="Wong I."/>
            <person name="Day J.C."/>
            <person name="Suvorov A."/>
            <person name="Silva C.J."/>
            <person name="Stanger-Hall K.F."/>
            <person name="Hall D.W."/>
            <person name="Schmitz R.J."/>
            <person name="Nelson D.R."/>
            <person name="Lewis S.M."/>
            <person name="Shigenobu S."/>
            <person name="Bybee S.M."/>
            <person name="Larracuente A.M."/>
            <person name="Oba Y."/>
            <person name="Weng J.K."/>
        </authorList>
    </citation>
    <scope>NUCLEOTIDE SEQUENCE [LARGE SCALE GENOMIC DNA]</scope>
    <source>
        <strain evidence="3">1611_PpyrPB1</strain>
        <tissue evidence="3">Whole body</tissue>
    </source>
</reference>